<gene>
    <name evidence="1" type="ORF">EPUL_004761</name>
</gene>
<dbReference type="GO" id="GO:0006635">
    <property type="term" value="P:fatty acid beta-oxidation"/>
    <property type="evidence" value="ECO:0007669"/>
    <property type="project" value="TreeGrafter"/>
</dbReference>
<evidence type="ECO:0000313" key="1">
    <source>
        <dbReference type="EMBL" id="POS84559.1"/>
    </source>
</evidence>
<keyword evidence="2" id="KW-1185">Reference proteome</keyword>
<organism evidence="1 2">
    <name type="scientific">Erysiphe pulchra</name>
    <dbReference type="NCBI Taxonomy" id="225359"/>
    <lineage>
        <taxon>Eukaryota</taxon>
        <taxon>Fungi</taxon>
        <taxon>Dikarya</taxon>
        <taxon>Ascomycota</taxon>
        <taxon>Pezizomycotina</taxon>
        <taxon>Leotiomycetes</taxon>
        <taxon>Erysiphales</taxon>
        <taxon>Erysiphaceae</taxon>
        <taxon>Erysiphe</taxon>
    </lineage>
</organism>
<dbReference type="GO" id="GO:0005777">
    <property type="term" value="C:peroxisome"/>
    <property type="evidence" value="ECO:0007669"/>
    <property type="project" value="TreeGrafter"/>
</dbReference>
<dbReference type="GO" id="GO:0004165">
    <property type="term" value="F:delta(3)-delta(2)-enoyl-CoA isomerase activity"/>
    <property type="evidence" value="ECO:0007669"/>
    <property type="project" value="TreeGrafter"/>
</dbReference>
<dbReference type="SUPFAM" id="SSF52096">
    <property type="entry name" value="ClpP/crotonase"/>
    <property type="match status" value="1"/>
</dbReference>
<dbReference type="Gene3D" id="3.90.226.10">
    <property type="entry name" value="2-enoyl-CoA Hydratase, Chain A, domain 1"/>
    <property type="match status" value="1"/>
</dbReference>
<dbReference type="EMBL" id="PEDP01000958">
    <property type="protein sequence ID" value="POS84559.1"/>
    <property type="molecule type" value="Genomic_DNA"/>
</dbReference>
<reference evidence="1 2" key="1">
    <citation type="submission" date="2017-10" db="EMBL/GenBank/DDBJ databases">
        <title>Development of genomic resources for the powdery mildew, Erysiphe pulchra.</title>
        <authorList>
            <person name="Wadl P.A."/>
            <person name="Mack B.M."/>
            <person name="Moore G."/>
            <person name="Beltz S.B."/>
        </authorList>
    </citation>
    <scope>NUCLEOTIDE SEQUENCE [LARGE SCALE GENOMIC DNA]</scope>
    <source>
        <strain evidence="1">Cflorida</strain>
    </source>
</reference>
<evidence type="ECO:0000313" key="2">
    <source>
        <dbReference type="Proteomes" id="UP000237438"/>
    </source>
</evidence>
<dbReference type="STRING" id="225359.A0A2S4PRA6"/>
<comment type="caution">
    <text evidence="1">The sequence shown here is derived from an EMBL/GenBank/DDBJ whole genome shotgun (WGS) entry which is preliminary data.</text>
</comment>
<proteinExistence type="predicted"/>
<dbReference type="InterPro" id="IPR001753">
    <property type="entry name" value="Enoyl-CoA_hydra/iso"/>
</dbReference>
<dbReference type="Pfam" id="PF00378">
    <property type="entry name" value="ECH_1"/>
    <property type="match status" value="1"/>
</dbReference>
<accession>A0A2S4PRA6</accession>
<dbReference type="CDD" id="cd06558">
    <property type="entry name" value="crotonase-like"/>
    <property type="match status" value="1"/>
</dbReference>
<name>A0A2S4PRA6_9PEZI</name>
<dbReference type="Proteomes" id="UP000237438">
    <property type="component" value="Unassembled WGS sequence"/>
</dbReference>
<dbReference type="InterPro" id="IPR029045">
    <property type="entry name" value="ClpP/crotonase-like_dom_sf"/>
</dbReference>
<dbReference type="PANTHER" id="PTHR11941">
    <property type="entry name" value="ENOYL-COA HYDRATASE-RELATED"/>
    <property type="match status" value="1"/>
</dbReference>
<dbReference type="PANTHER" id="PTHR11941:SF75">
    <property type="entry name" value="ENOYL-COA HYDRATASE_ISOMERASE FAMILY PROTEIN"/>
    <property type="match status" value="1"/>
</dbReference>
<sequence length="284" mass="31815">MAASAPLFVLNIPALPSDKLKAPVGQISCTESLSTTGGPIYLLTFISPPDNRLLTPFLKTLLLALDILEFSYPHGVVVTTSGIPKFYSNGLNLDHARDTPNFFPEVFFALFRRFLTYPMPTVALVNGHAFAGGLMLAMYHDYRVMNSSRGFVCLNELDFGAPLKPAMSSIFRQKLLPEVYRTLVLEAHRFTGQEAFSKGIVDELGTFSDVVEFIDKKKLATKHTSGIYGLMKAEMFRETLSYIDNYDIEEQKNKIFIAANKLREADGGKRVEEWRQKSNPKSKL</sequence>
<protein>
    <submittedName>
        <fullName evidence="1">Uncharacterized protein</fullName>
    </submittedName>
</protein>
<dbReference type="OrthoDB" id="1696280at2759"/>
<dbReference type="AlphaFoldDB" id="A0A2S4PRA6"/>